<dbReference type="SUPFAM" id="SSF51197">
    <property type="entry name" value="Clavaminate synthase-like"/>
    <property type="match status" value="1"/>
</dbReference>
<dbReference type="InterPro" id="IPR050910">
    <property type="entry name" value="JMJD6_ArgDemeth/LysHydrox"/>
</dbReference>
<evidence type="ECO:0000256" key="1">
    <source>
        <dbReference type="SAM" id="SignalP"/>
    </source>
</evidence>
<organism evidence="3 4">
    <name type="scientific">Toxocara canis</name>
    <name type="common">Canine roundworm</name>
    <dbReference type="NCBI Taxonomy" id="6265"/>
    <lineage>
        <taxon>Eukaryota</taxon>
        <taxon>Metazoa</taxon>
        <taxon>Ecdysozoa</taxon>
        <taxon>Nematoda</taxon>
        <taxon>Chromadorea</taxon>
        <taxon>Rhabditida</taxon>
        <taxon>Spirurina</taxon>
        <taxon>Ascaridomorpha</taxon>
        <taxon>Ascaridoidea</taxon>
        <taxon>Toxocaridae</taxon>
        <taxon>Toxocara</taxon>
    </lineage>
</organism>
<dbReference type="GO" id="GO:0005634">
    <property type="term" value="C:nucleus"/>
    <property type="evidence" value="ECO:0007669"/>
    <property type="project" value="TreeGrafter"/>
</dbReference>
<dbReference type="WBParaSite" id="TCNE_0001405601-mRNA-1">
    <property type="protein sequence ID" value="TCNE_0001405601-mRNA-1"/>
    <property type="gene ID" value="TCNE_0001405601"/>
</dbReference>
<dbReference type="GO" id="GO:0000987">
    <property type="term" value="F:cis-regulatory region sequence-specific DNA binding"/>
    <property type="evidence" value="ECO:0007669"/>
    <property type="project" value="TreeGrafter"/>
</dbReference>
<keyword evidence="1" id="KW-0732">Signal</keyword>
<dbReference type="Proteomes" id="UP000050794">
    <property type="component" value="Unassembled WGS sequence"/>
</dbReference>
<dbReference type="InterPro" id="IPR041667">
    <property type="entry name" value="Cupin_8"/>
</dbReference>
<dbReference type="Gene3D" id="2.60.120.650">
    <property type="entry name" value="Cupin"/>
    <property type="match status" value="1"/>
</dbReference>
<dbReference type="PROSITE" id="PS51184">
    <property type="entry name" value="JMJC"/>
    <property type="match status" value="1"/>
</dbReference>
<feature type="chain" id="PRO_5008154946" evidence="1">
    <location>
        <begin position="23"/>
        <end position="269"/>
    </location>
</feature>
<evidence type="ECO:0000313" key="4">
    <source>
        <dbReference type="WBParaSite" id="TCNE_0001405601-mRNA-1"/>
    </source>
</evidence>
<dbReference type="AlphaFoldDB" id="A0A183UZY6"/>
<feature type="signal peptide" evidence="1">
    <location>
        <begin position="1"/>
        <end position="22"/>
    </location>
</feature>
<dbReference type="Pfam" id="PF13621">
    <property type="entry name" value="Cupin_8"/>
    <property type="match status" value="1"/>
</dbReference>
<evidence type="ECO:0000313" key="3">
    <source>
        <dbReference type="Proteomes" id="UP000050794"/>
    </source>
</evidence>
<keyword evidence="3" id="KW-1185">Reference proteome</keyword>
<feature type="domain" description="JmjC" evidence="2">
    <location>
        <begin position="119"/>
        <end position="269"/>
    </location>
</feature>
<reference evidence="4" key="1">
    <citation type="submission" date="2016-06" db="UniProtKB">
        <authorList>
            <consortium name="WormBaseParasite"/>
        </authorList>
    </citation>
    <scope>IDENTIFICATION</scope>
</reference>
<dbReference type="PANTHER" id="PTHR12480">
    <property type="entry name" value="ARGININE DEMETHYLASE AND LYSYL-HYDROXYLASE JMJD"/>
    <property type="match status" value="1"/>
</dbReference>
<accession>A0A183UZY6</accession>
<evidence type="ECO:0000259" key="2">
    <source>
        <dbReference type="PROSITE" id="PS51184"/>
    </source>
</evidence>
<dbReference type="InterPro" id="IPR003347">
    <property type="entry name" value="JmjC_dom"/>
</dbReference>
<protein>
    <submittedName>
        <fullName evidence="4">JmjC domain-containing protein 8</fullName>
    </submittedName>
</protein>
<proteinExistence type="predicted"/>
<name>A0A183UZY6_TOXCA</name>
<sequence>LSVMVSITLLTFLTTLISVTRSAVPEDGGWDTNAEDRVVVSGHCDLERRNAEHLRQSEFESRYAFSEPVLIFNLNNEVFRKKTAKQQMLQAWGDKPVTLNSANTYSYQRVPSTFADYVNRILKPQNVDALGNETLYLFGDIDQQLWEPLLKEYRLPGWELPGHRPALSFGIAGAGTGVPFHFHGPVFAEVTVIYGSKQWFLYPYEDRPEFDPDKSTLQWYLHEYPMLERIRRPLECLVMPGEAIYVPDKWWHATLNTQTSVFISTFLSP</sequence>
<dbReference type="PANTHER" id="PTHR12480:SF21">
    <property type="entry name" value="JMJC DOMAIN-CONTAINING PROTEIN 8"/>
    <property type="match status" value="1"/>
</dbReference>